<keyword evidence="1" id="KW-0812">Transmembrane</keyword>
<feature type="transmembrane region" description="Helical" evidence="1">
    <location>
        <begin position="37"/>
        <end position="58"/>
    </location>
</feature>
<name>A0AAU7THL6_9ACTN</name>
<dbReference type="RefSeq" id="WP_350279116.1">
    <property type="nucleotide sequence ID" value="NZ_CP158165.1"/>
</dbReference>
<dbReference type="AlphaFoldDB" id="A0AAU7THL6"/>
<keyword evidence="1" id="KW-0472">Membrane</keyword>
<gene>
    <name evidence="2" type="ORF">ABN611_07775</name>
</gene>
<reference evidence="2" key="1">
    <citation type="submission" date="2024-06" db="EMBL/GenBank/DDBJ databases">
        <title>Kribbella sp. strain HUAS MG21 genome sequences.</title>
        <authorList>
            <person name="Mo P."/>
        </authorList>
    </citation>
    <scope>NUCLEOTIDE SEQUENCE</scope>
    <source>
        <strain evidence="2">HUAS MG21</strain>
    </source>
</reference>
<evidence type="ECO:0000256" key="1">
    <source>
        <dbReference type="SAM" id="Phobius"/>
    </source>
</evidence>
<organism evidence="2">
    <name type="scientific">Kribbella sp. HUAS MG21</name>
    <dbReference type="NCBI Taxonomy" id="3160966"/>
    <lineage>
        <taxon>Bacteria</taxon>
        <taxon>Bacillati</taxon>
        <taxon>Actinomycetota</taxon>
        <taxon>Actinomycetes</taxon>
        <taxon>Propionibacteriales</taxon>
        <taxon>Kribbellaceae</taxon>
        <taxon>Kribbella</taxon>
    </lineage>
</organism>
<keyword evidence="1" id="KW-1133">Transmembrane helix</keyword>
<proteinExistence type="predicted"/>
<dbReference type="EMBL" id="CP158165">
    <property type="protein sequence ID" value="XBV26316.1"/>
    <property type="molecule type" value="Genomic_DNA"/>
</dbReference>
<protein>
    <submittedName>
        <fullName evidence="2">Uncharacterized protein</fullName>
    </submittedName>
</protein>
<evidence type="ECO:0000313" key="2">
    <source>
        <dbReference type="EMBL" id="XBV26316.1"/>
    </source>
</evidence>
<sequence>MVSRVKPDPFAELSDAHRERFDDISIRFQLYVPGIGYRLHVVGSQVFAFSTMTTAIRLPLRRTDRRDRFTS</sequence>
<accession>A0AAU7THL6</accession>